<dbReference type="InterPro" id="IPR029063">
    <property type="entry name" value="SAM-dependent_MTases_sf"/>
</dbReference>
<dbReference type="PaxDb" id="121845-A0A1S4EDD5"/>
<evidence type="ECO:0000256" key="3">
    <source>
        <dbReference type="ARBA" id="ARBA00011890"/>
    </source>
</evidence>
<evidence type="ECO:0000256" key="4">
    <source>
        <dbReference type="ARBA" id="ARBA00022490"/>
    </source>
</evidence>
<dbReference type="Gene3D" id="3.40.50.150">
    <property type="entry name" value="Vaccinia Virus protein VP39"/>
    <property type="match status" value="1"/>
</dbReference>
<accession>A0A1S4EDD5</accession>
<dbReference type="KEGG" id="dci:103510691"/>
<evidence type="ECO:0000256" key="1">
    <source>
        <dbReference type="ARBA" id="ARBA00004496"/>
    </source>
</evidence>
<keyword evidence="7" id="KW-0949">S-adenosyl-L-methionine</keyword>
<dbReference type="GO" id="GO:0004719">
    <property type="term" value="F:protein-L-isoaspartate (D-aspartate) O-methyltransferase activity"/>
    <property type="evidence" value="ECO:0007669"/>
    <property type="project" value="UniProtKB-EC"/>
</dbReference>
<comment type="subcellular location">
    <subcellularLocation>
        <location evidence="1">Cytoplasm</location>
    </subcellularLocation>
</comment>
<dbReference type="GO" id="GO:0032259">
    <property type="term" value="P:methylation"/>
    <property type="evidence" value="ECO:0007669"/>
    <property type="project" value="UniProtKB-KW"/>
</dbReference>
<dbReference type="Proteomes" id="UP000079169">
    <property type="component" value="Unplaced"/>
</dbReference>
<proteinExistence type="inferred from homology"/>
<sequence length="176" mass="20068">MAAEIRFIVKDGSKGHAEEGPYDIIHLGAACIEVPKEILAQLKPGGRLVFHKGLHNGHYQSLAYIDRLPNGTYLREKSGYPIDKPLGGLISLKEQMDEYKVQLQGKYTKRYRIDKPEDNIWHALGLNRKAETIDAFSISPVMPPNYTGYTHKLRDKFDSAFLREGYERSDFIPHPK</sequence>
<evidence type="ECO:0000256" key="2">
    <source>
        <dbReference type="ARBA" id="ARBA00005369"/>
    </source>
</evidence>
<evidence type="ECO:0000256" key="6">
    <source>
        <dbReference type="ARBA" id="ARBA00022679"/>
    </source>
</evidence>
<dbReference type="InterPro" id="IPR000682">
    <property type="entry name" value="PCMT"/>
</dbReference>
<dbReference type="Pfam" id="PF01135">
    <property type="entry name" value="PCMT"/>
    <property type="match status" value="1"/>
</dbReference>
<dbReference type="PANTHER" id="PTHR11579">
    <property type="entry name" value="PROTEIN-L-ISOASPARTATE O-METHYLTRANSFERASE"/>
    <property type="match status" value="1"/>
</dbReference>
<keyword evidence="6" id="KW-0808">Transferase</keyword>
<comment type="similarity">
    <text evidence="2">Belongs to the methyltransferase superfamily. L-isoaspartyl/D-aspartyl protein methyltransferase family.</text>
</comment>
<dbReference type="RefSeq" id="XP_017300178.2">
    <property type="nucleotide sequence ID" value="XM_017444689.2"/>
</dbReference>
<protein>
    <recommendedName>
        <fullName evidence="3">protein-L-isoaspartate(D-aspartate) O-methyltransferase</fullName>
        <ecNumber evidence="3">2.1.1.77</ecNumber>
    </recommendedName>
</protein>
<keyword evidence="4" id="KW-0963">Cytoplasm</keyword>
<evidence type="ECO:0000313" key="8">
    <source>
        <dbReference type="Proteomes" id="UP000079169"/>
    </source>
</evidence>
<dbReference type="PANTHER" id="PTHR11579:SF0">
    <property type="entry name" value="PROTEIN-L-ISOASPARTATE(D-ASPARTATE) O-METHYLTRANSFERASE"/>
    <property type="match status" value="1"/>
</dbReference>
<dbReference type="GeneID" id="103510691"/>
<dbReference type="EC" id="2.1.1.77" evidence="3"/>
<keyword evidence="8" id="KW-1185">Reference proteome</keyword>
<dbReference type="GO" id="GO:0005737">
    <property type="term" value="C:cytoplasm"/>
    <property type="evidence" value="ECO:0007669"/>
    <property type="project" value="UniProtKB-SubCell"/>
</dbReference>
<dbReference type="SUPFAM" id="SSF53335">
    <property type="entry name" value="S-adenosyl-L-methionine-dependent methyltransferases"/>
    <property type="match status" value="1"/>
</dbReference>
<evidence type="ECO:0000313" key="9">
    <source>
        <dbReference type="RefSeq" id="XP_017300178.2"/>
    </source>
</evidence>
<evidence type="ECO:0000256" key="5">
    <source>
        <dbReference type="ARBA" id="ARBA00022603"/>
    </source>
</evidence>
<dbReference type="AlphaFoldDB" id="A0A1S4EDD5"/>
<gene>
    <name evidence="9" type="primary">LOC103510691</name>
</gene>
<organism evidence="8 9">
    <name type="scientific">Diaphorina citri</name>
    <name type="common">Asian citrus psyllid</name>
    <dbReference type="NCBI Taxonomy" id="121845"/>
    <lineage>
        <taxon>Eukaryota</taxon>
        <taxon>Metazoa</taxon>
        <taxon>Ecdysozoa</taxon>
        <taxon>Arthropoda</taxon>
        <taxon>Hexapoda</taxon>
        <taxon>Insecta</taxon>
        <taxon>Pterygota</taxon>
        <taxon>Neoptera</taxon>
        <taxon>Paraneoptera</taxon>
        <taxon>Hemiptera</taxon>
        <taxon>Sternorrhyncha</taxon>
        <taxon>Psylloidea</taxon>
        <taxon>Psyllidae</taxon>
        <taxon>Diaphorininae</taxon>
        <taxon>Diaphorina</taxon>
    </lineage>
</organism>
<keyword evidence="5" id="KW-0489">Methyltransferase</keyword>
<reference evidence="9" key="1">
    <citation type="submission" date="2025-08" db="UniProtKB">
        <authorList>
            <consortium name="RefSeq"/>
        </authorList>
    </citation>
    <scope>IDENTIFICATION</scope>
</reference>
<evidence type="ECO:0000256" key="7">
    <source>
        <dbReference type="ARBA" id="ARBA00022691"/>
    </source>
</evidence>
<name>A0A1S4EDD5_DIACI</name>